<protein>
    <recommendedName>
        <fullName evidence="2">Ubiquitin-like domain-containing protein</fullName>
    </recommendedName>
</protein>
<evidence type="ECO:0000256" key="1">
    <source>
        <dbReference type="SAM" id="Coils"/>
    </source>
</evidence>
<evidence type="ECO:0000313" key="3">
    <source>
        <dbReference type="EMBL" id="ORX51115.1"/>
    </source>
</evidence>
<dbReference type="CDD" id="cd17039">
    <property type="entry name" value="Ubl_ubiquitin_like"/>
    <property type="match status" value="1"/>
</dbReference>
<dbReference type="EMBL" id="MCFH01000019">
    <property type="protein sequence ID" value="ORX51115.1"/>
    <property type="molecule type" value="Genomic_DNA"/>
</dbReference>
<dbReference type="OrthoDB" id="2147882at2759"/>
<dbReference type="InterPro" id="IPR029071">
    <property type="entry name" value="Ubiquitin-like_domsf"/>
</dbReference>
<evidence type="ECO:0000259" key="2">
    <source>
        <dbReference type="PROSITE" id="PS50053"/>
    </source>
</evidence>
<feature type="domain" description="Ubiquitin-like" evidence="2">
    <location>
        <begin position="214"/>
        <end position="278"/>
    </location>
</feature>
<dbReference type="STRING" id="1754191.A0A1Y1VAB4"/>
<evidence type="ECO:0000313" key="4">
    <source>
        <dbReference type="Proteomes" id="UP000193719"/>
    </source>
</evidence>
<dbReference type="SUPFAM" id="SSF54236">
    <property type="entry name" value="Ubiquitin-like"/>
    <property type="match status" value="1"/>
</dbReference>
<feature type="coiled-coil region" evidence="1">
    <location>
        <begin position="73"/>
        <end position="193"/>
    </location>
</feature>
<dbReference type="AlphaFoldDB" id="A0A1Y1VAB4"/>
<dbReference type="Gene3D" id="3.10.20.90">
    <property type="entry name" value="Phosphatidylinositol 3-kinase Catalytic Subunit, Chain A, domain 1"/>
    <property type="match status" value="1"/>
</dbReference>
<name>A0A1Y1VAB4_9FUNG</name>
<dbReference type="Pfam" id="PF00240">
    <property type="entry name" value="ubiquitin"/>
    <property type="match status" value="1"/>
</dbReference>
<gene>
    <name evidence="3" type="ORF">BCR36DRAFT_288797</name>
</gene>
<keyword evidence="1" id="KW-0175">Coiled coil</keyword>
<organism evidence="3 4">
    <name type="scientific">Piromyces finnis</name>
    <dbReference type="NCBI Taxonomy" id="1754191"/>
    <lineage>
        <taxon>Eukaryota</taxon>
        <taxon>Fungi</taxon>
        <taxon>Fungi incertae sedis</taxon>
        <taxon>Chytridiomycota</taxon>
        <taxon>Chytridiomycota incertae sedis</taxon>
        <taxon>Neocallimastigomycetes</taxon>
        <taxon>Neocallimastigales</taxon>
        <taxon>Neocallimastigaceae</taxon>
        <taxon>Piromyces</taxon>
    </lineage>
</organism>
<comment type="caution">
    <text evidence="3">The sequence shown here is derived from an EMBL/GenBank/DDBJ whole genome shotgun (WGS) entry which is preliminary data.</text>
</comment>
<accession>A0A1Y1VAB4</accession>
<keyword evidence="4" id="KW-1185">Reference proteome</keyword>
<reference evidence="3 4" key="2">
    <citation type="submission" date="2016-08" db="EMBL/GenBank/DDBJ databases">
        <title>Pervasive Adenine N6-methylation of Active Genes in Fungi.</title>
        <authorList>
            <consortium name="DOE Joint Genome Institute"/>
            <person name="Mondo S.J."/>
            <person name="Dannebaum R.O."/>
            <person name="Kuo R.C."/>
            <person name="Labutti K."/>
            <person name="Haridas S."/>
            <person name="Kuo A."/>
            <person name="Salamov A."/>
            <person name="Ahrendt S.R."/>
            <person name="Lipzen A."/>
            <person name="Sullivan W."/>
            <person name="Andreopoulos W.B."/>
            <person name="Clum A."/>
            <person name="Lindquist E."/>
            <person name="Daum C."/>
            <person name="Ramamoorthy G.K."/>
            <person name="Gryganskyi A."/>
            <person name="Culley D."/>
            <person name="Magnuson J.K."/>
            <person name="James T.Y."/>
            <person name="O'Malley M.A."/>
            <person name="Stajich J.E."/>
            <person name="Spatafora J.W."/>
            <person name="Visel A."/>
            <person name="Grigoriev I.V."/>
        </authorList>
    </citation>
    <scope>NUCLEOTIDE SEQUENCE [LARGE SCALE GENOMIC DNA]</scope>
    <source>
        <strain evidence="4">finn</strain>
    </source>
</reference>
<sequence>MKIKGIMKRKTINGDASIRTKSEASFIKEDISSIQEEKTLMSNKNGSTETLVDLADNQTNSQSKFDEFKAQMLKMFEEQEKKHNEKVESLLQKIEVLTVENRQYQAKVNELEKKLNKIESNTDMVSKVQDLEQKVENLEDQYQEQSQSISQRELSDDQIVQAIDQITQNNRDFKKLQEKIDQLEKSDAKILEDQSFMTKEVEKLNSFVINNEEIKVYVDVRGGINFSVIATSAQTIGNLKSQIKEELGCDVASEILTYNGYVLEDEFNLHDYNICEGNEGIITF</sequence>
<dbReference type="Proteomes" id="UP000193719">
    <property type="component" value="Unassembled WGS sequence"/>
</dbReference>
<dbReference type="InterPro" id="IPR000626">
    <property type="entry name" value="Ubiquitin-like_dom"/>
</dbReference>
<dbReference type="PROSITE" id="PS50053">
    <property type="entry name" value="UBIQUITIN_2"/>
    <property type="match status" value="1"/>
</dbReference>
<reference evidence="3 4" key="1">
    <citation type="submission" date="2016-08" db="EMBL/GenBank/DDBJ databases">
        <title>Genomes of anaerobic fungi encode conserved fungal cellulosomes for biomass hydrolysis.</title>
        <authorList>
            <consortium name="DOE Joint Genome Institute"/>
            <person name="Haitjema C.H."/>
            <person name="Gilmore S.P."/>
            <person name="Henske J.K."/>
            <person name="Solomon K.V."/>
            <person name="De Groot R."/>
            <person name="Kuo A."/>
            <person name="Mondo S.J."/>
            <person name="Salamov A.A."/>
            <person name="Labutti K."/>
            <person name="Zhao Z."/>
            <person name="Chiniquy J."/>
            <person name="Barry K."/>
            <person name="Brewer H.M."/>
            <person name="Purvine S.O."/>
            <person name="Wright A.T."/>
            <person name="Boxma B."/>
            <person name="Van Alen T."/>
            <person name="Hackstein J.H."/>
            <person name="Baker S.E."/>
            <person name="Grigoriev I.V."/>
            <person name="O'Malley M.A."/>
        </authorList>
    </citation>
    <scope>NUCLEOTIDE SEQUENCE [LARGE SCALE GENOMIC DNA]</scope>
    <source>
        <strain evidence="4">finn</strain>
    </source>
</reference>
<proteinExistence type="predicted"/>